<feature type="region of interest" description="Disordered" evidence="4">
    <location>
        <begin position="562"/>
        <end position="767"/>
    </location>
</feature>
<keyword evidence="9" id="KW-1185">Reference proteome</keyword>
<feature type="chain" id="PRO_5046373995" description="CUB domain-containing protein" evidence="6">
    <location>
        <begin position="20"/>
        <end position="767"/>
    </location>
</feature>
<dbReference type="SMART" id="SM00192">
    <property type="entry name" value="LDLa"/>
    <property type="match status" value="1"/>
</dbReference>
<dbReference type="InterPro" id="IPR002172">
    <property type="entry name" value="LDrepeatLR_classA_rpt"/>
</dbReference>
<accession>A0ABN8B4X3</accession>
<gene>
    <name evidence="8" type="ORF">CHILSU_LOCUS6441</name>
</gene>
<dbReference type="PANTHER" id="PTHR24251">
    <property type="entry name" value="OVOCHYMASE-RELATED"/>
    <property type="match status" value="1"/>
</dbReference>
<dbReference type="InterPro" id="IPR000859">
    <property type="entry name" value="CUB_dom"/>
</dbReference>
<organism evidence="8 9">
    <name type="scientific">Chilo suppressalis</name>
    <name type="common">Asiatic rice borer moth</name>
    <dbReference type="NCBI Taxonomy" id="168631"/>
    <lineage>
        <taxon>Eukaryota</taxon>
        <taxon>Metazoa</taxon>
        <taxon>Ecdysozoa</taxon>
        <taxon>Arthropoda</taxon>
        <taxon>Hexapoda</taxon>
        <taxon>Insecta</taxon>
        <taxon>Pterygota</taxon>
        <taxon>Neoptera</taxon>
        <taxon>Endopterygota</taxon>
        <taxon>Lepidoptera</taxon>
        <taxon>Glossata</taxon>
        <taxon>Ditrysia</taxon>
        <taxon>Pyraloidea</taxon>
        <taxon>Crambidae</taxon>
        <taxon>Crambinae</taxon>
        <taxon>Chilo</taxon>
    </lineage>
</organism>
<feature type="domain" description="CUB" evidence="7">
    <location>
        <begin position="178"/>
        <end position="298"/>
    </location>
</feature>
<keyword evidence="2 3" id="KW-1015">Disulfide bond</keyword>
<dbReference type="Pfam" id="PF00431">
    <property type="entry name" value="CUB"/>
    <property type="match status" value="2"/>
</dbReference>
<feature type="compositionally biased region" description="Basic and acidic residues" evidence="4">
    <location>
        <begin position="562"/>
        <end position="579"/>
    </location>
</feature>
<dbReference type="Proteomes" id="UP001153292">
    <property type="component" value="Chromosome 22"/>
</dbReference>
<keyword evidence="5" id="KW-0472">Membrane</keyword>
<sequence>MTSPALVVLFLALVYSTIGTTSEQTADHDSKPTDKLAIYPNNLVIYPKNNAKLNMGTARTNVNNNKINNKFLNDNTIAKDVRKVEFNNVDSGIFDEIYTEEKENLLISNLEIHKANLKEIARAKMLRKREEKTRMVPRYDGYRTMRYFDEIERDNRKRFDRSKYTKPRRRVKRDDDPCESFMFSNPDQKQITHPIRKDNSSSNNYARGVDCYTVIKGPDGTVIELTFVDVFHIEHHPDCAYDYLQIRDGLKGYADEIKTLCGHTFPRQIVTTGPYAWLKFHSDDTIEYEGFRINIAFRQEPKSRKIPKDCYNEEEGNMNGFIGIDKIKDSCKEESKDQPLDVLWTIRTPENTKIYLNFTKYFLKKPNECEENVIQVFGSELEYSARLAHYCGSVANSVTTKDSEGGKGKDKGNLMYVRFFASMTAKDSQFNASYTAFRTLDPNKDEKCDEDEEFDCEDNTCIALNLRCDGYAHCRLKADEDVDLCKGQAESMISQPHIMVILIIFSLILSGMSFVFFFKCIRKLYQDHKLIKKHITESCEDRLDNLISSRLTLDAKRLQRDSERGVSLERENHSNEIKRQRSYSKHKPSSIDSDFIPEVTLDSEESWNRDANTGPVVTENVRIEHNGRPRKSDTSKREESLRSKTKENEEIKERKEIRDVSVGAPDTKESGCQTRESLFQTETAPSSDGSGSNGPVFSTFGYSGATIVRPSPPPQTNTSEITIELLSQVPQHPAGTKSQKKLSERRPMSTETTRSAPDVIIVSKPIR</sequence>
<evidence type="ECO:0000256" key="5">
    <source>
        <dbReference type="SAM" id="Phobius"/>
    </source>
</evidence>
<feature type="compositionally biased region" description="Basic and acidic residues" evidence="4">
    <location>
        <begin position="621"/>
        <end position="659"/>
    </location>
</feature>
<keyword evidence="1" id="KW-0677">Repeat</keyword>
<dbReference type="CDD" id="cd00041">
    <property type="entry name" value="CUB"/>
    <property type="match status" value="2"/>
</dbReference>
<feature type="compositionally biased region" description="Polar residues" evidence="4">
    <location>
        <begin position="670"/>
        <end position="696"/>
    </location>
</feature>
<proteinExistence type="predicted"/>
<dbReference type="SMART" id="SM00042">
    <property type="entry name" value="CUB"/>
    <property type="match status" value="2"/>
</dbReference>
<evidence type="ECO:0000256" key="1">
    <source>
        <dbReference type="ARBA" id="ARBA00022737"/>
    </source>
</evidence>
<dbReference type="InterPro" id="IPR036055">
    <property type="entry name" value="LDL_receptor-like_sf"/>
</dbReference>
<dbReference type="PROSITE" id="PS50068">
    <property type="entry name" value="LDLRA_2"/>
    <property type="match status" value="1"/>
</dbReference>
<reference evidence="8" key="1">
    <citation type="submission" date="2021-12" db="EMBL/GenBank/DDBJ databases">
        <authorList>
            <person name="King R."/>
        </authorList>
    </citation>
    <scope>NUCLEOTIDE SEQUENCE</scope>
</reference>
<comment type="caution">
    <text evidence="3">Lacks conserved residue(s) required for the propagation of feature annotation.</text>
</comment>
<dbReference type="Gene3D" id="4.10.400.10">
    <property type="entry name" value="Low-density Lipoprotein Receptor"/>
    <property type="match status" value="1"/>
</dbReference>
<feature type="disulfide bond" evidence="3">
    <location>
        <begin position="456"/>
        <end position="474"/>
    </location>
</feature>
<dbReference type="PROSITE" id="PS01180">
    <property type="entry name" value="CUB"/>
    <property type="match status" value="2"/>
</dbReference>
<name>A0ABN8B4X3_CHISP</name>
<feature type="region of interest" description="Disordered" evidence="4">
    <location>
        <begin position="164"/>
        <end position="183"/>
    </location>
</feature>
<evidence type="ECO:0000259" key="7">
    <source>
        <dbReference type="PROSITE" id="PS01180"/>
    </source>
</evidence>
<dbReference type="Gene3D" id="2.60.120.290">
    <property type="entry name" value="Spermadhesin, CUB domain"/>
    <property type="match status" value="2"/>
</dbReference>
<evidence type="ECO:0000256" key="2">
    <source>
        <dbReference type="ARBA" id="ARBA00023157"/>
    </source>
</evidence>
<dbReference type="InterPro" id="IPR035914">
    <property type="entry name" value="Sperma_CUB_dom_sf"/>
</dbReference>
<evidence type="ECO:0000256" key="4">
    <source>
        <dbReference type="SAM" id="MobiDB-lite"/>
    </source>
</evidence>
<feature type="domain" description="CUB" evidence="7">
    <location>
        <begin position="310"/>
        <end position="437"/>
    </location>
</feature>
<dbReference type="EMBL" id="OU963915">
    <property type="protein sequence ID" value="CAH0403178.1"/>
    <property type="molecule type" value="Genomic_DNA"/>
</dbReference>
<keyword evidence="5" id="KW-1133">Transmembrane helix</keyword>
<keyword evidence="6" id="KW-0732">Signal</keyword>
<feature type="signal peptide" evidence="6">
    <location>
        <begin position="1"/>
        <end position="19"/>
    </location>
</feature>
<dbReference type="PANTHER" id="PTHR24251:SF28">
    <property type="entry name" value="NEUROPILIN AND TOLLOID-LIKE, ISOFORM B"/>
    <property type="match status" value="1"/>
</dbReference>
<dbReference type="SUPFAM" id="SSF49854">
    <property type="entry name" value="Spermadhesin, CUB domain"/>
    <property type="match status" value="2"/>
</dbReference>
<protein>
    <recommendedName>
        <fullName evidence="7">CUB domain-containing protein</fullName>
    </recommendedName>
</protein>
<dbReference type="PROSITE" id="PS01209">
    <property type="entry name" value="LDLRA_1"/>
    <property type="match status" value="1"/>
</dbReference>
<evidence type="ECO:0000256" key="3">
    <source>
        <dbReference type="PROSITE-ProRule" id="PRU00124"/>
    </source>
</evidence>
<feature type="transmembrane region" description="Helical" evidence="5">
    <location>
        <begin position="498"/>
        <end position="518"/>
    </location>
</feature>
<keyword evidence="5" id="KW-0812">Transmembrane</keyword>
<evidence type="ECO:0000313" key="8">
    <source>
        <dbReference type="EMBL" id="CAH0403178.1"/>
    </source>
</evidence>
<evidence type="ECO:0000313" key="9">
    <source>
        <dbReference type="Proteomes" id="UP001153292"/>
    </source>
</evidence>
<evidence type="ECO:0000256" key="6">
    <source>
        <dbReference type="SAM" id="SignalP"/>
    </source>
</evidence>
<dbReference type="InterPro" id="IPR023415">
    <property type="entry name" value="LDLR_class-A_CS"/>
</dbReference>